<proteinExistence type="predicted"/>
<sequence>MELLTIAVSFAVKPVSQIQLVPDSVVTIQNMNWEEFEAILQELGEK</sequence>
<protein>
    <submittedName>
        <fullName evidence="1">Uncharacterized protein</fullName>
    </submittedName>
</protein>
<organism evidence="1 2">
    <name type="scientific">Amazonocrinis nigriterrae CENA67</name>
    <dbReference type="NCBI Taxonomy" id="2794033"/>
    <lineage>
        <taxon>Bacteria</taxon>
        <taxon>Bacillati</taxon>
        <taxon>Cyanobacteriota</taxon>
        <taxon>Cyanophyceae</taxon>
        <taxon>Nostocales</taxon>
        <taxon>Nostocaceae</taxon>
        <taxon>Amazonocrinis</taxon>
        <taxon>Amazonocrinis nigriterrae</taxon>
    </lineage>
</organism>
<reference evidence="1 2" key="1">
    <citation type="journal article" date="2021" name="Int. J. Syst. Evol. Microbiol.">
        <title>Amazonocrinis nigriterrae gen. nov., sp. nov., Atlanticothrix silvestris gen. nov., sp. nov. and Dendronalium phyllosphericum gen. nov., sp. nov., nostocacean cyanobacteria from Brazilian environments.</title>
        <authorList>
            <person name="Alvarenga D.O."/>
            <person name="Andreote A.P.D."/>
            <person name="Branco L.H.Z."/>
            <person name="Delbaje E."/>
            <person name="Cruz R.B."/>
            <person name="Varani A.M."/>
            <person name="Fiore M.F."/>
        </authorList>
    </citation>
    <scope>NUCLEOTIDE SEQUENCE [LARGE SCALE GENOMIC DNA]</scope>
    <source>
        <strain evidence="1 2">CENA67</strain>
    </source>
</reference>
<keyword evidence="2" id="KW-1185">Reference proteome</keyword>
<dbReference type="RefSeq" id="WP_198123446.1">
    <property type="nucleotide sequence ID" value="NZ_JAECZC010000004.1"/>
</dbReference>
<dbReference type="EMBL" id="JAECZC010000004">
    <property type="protein sequence ID" value="MBH8561430.1"/>
    <property type="molecule type" value="Genomic_DNA"/>
</dbReference>
<dbReference type="AlphaFoldDB" id="A0A8J7L6T8"/>
<gene>
    <name evidence="1" type="ORF">I8748_04420</name>
</gene>
<evidence type="ECO:0000313" key="1">
    <source>
        <dbReference type="EMBL" id="MBH8561430.1"/>
    </source>
</evidence>
<accession>A0A8J7L6T8</accession>
<evidence type="ECO:0000313" key="2">
    <source>
        <dbReference type="Proteomes" id="UP000632766"/>
    </source>
</evidence>
<comment type="caution">
    <text evidence="1">The sequence shown here is derived from an EMBL/GenBank/DDBJ whole genome shotgun (WGS) entry which is preliminary data.</text>
</comment>
<dbReference type="Proteomes" id="UP000632766">
    <property type="component" value="Unassembled WGS sequence"/>
</dbReference>
<name>A0A8J7L6T8_9NOST</name>